<reference evidence="1 2" key="1">
    <citation type="submission" date="2018-05" db="EMBL/GenBank/DDBJ databases">
        <title>Reference genomes for bee gut microbiota database.</title>
        <authorList>
            <person name="Ellegaard K.M."/>
        </authorList>
    </citation>
    <scope>NUCLEOTIDE SEQUENCE [LARGE SCALE GENOMIC DNA]</scope>
    <source>
        <strain evidence="1 2">ESL0200</strain>
    </source>
</reference>
<organism evidence="1 2">
    <name type="scientific">Bifidobacterium asteroides</name>
    <dbReference type="NCBI Taxonomy" id="1684"/>
    <lineage>
        <taxon>Bacteria</taxon>
        <taxon>Bacillati</taxon>
        <taxon>Actinomycetota</taxon>
        <taxon>Actinomycetes</taxon>
        <taxon>Bifidobacteriales</taxon>
        <taxon>Bifidobacteriaceae</taxon>
        <taxon>Bifidobacterium</taxon>
    </lineage>
</organism>
<name>A0A318MNY6_9BIFI</name>
<gene>
    <name evidence="1" type="ORF">DKK75_00605</name>
</gene>
<comment type="caution">
    <text evidence="1">The sequence shown here is derived from an EMBL/GenBank/DDBJ whole genome shotgun (WGS) entry which is preliminary data.</text>
</comment>
<protein>
    <submittedName>
        <fullName evidence="1">Uncharacterized protein</fullName>
    </submittedName>
</protein>
<evidence type="ECO:0000313" key="2">
    <source>
        <dbReference type="Proteomes" id="UP000247744"/>
    </source>
</evidence>
<sequence length="62" mass="7355">MPKKQTMAFYKIAYYRENILLTKGKIEIIVERLQMQETRDSMNMQPVFAFEQQALNNNGLRA</sequence>
<accession>A0A318MNY6</accession>
<dbReference type="AlphaFoldDB" id="A0A318MNY6"/>
<dbReference type="EMBL" id="QGLL01000001">
    <property type="protein sequence ID" value="PXY85711.1"/>
    <property type="molecule type" value="Genomic_DNA"/>
</dbReference>
<dbReference type="Proteomes" id="UP000247744">
    <property type="component" value="Unassembled WGS sequence"/>
</dbReference>
<proteinExistence type="predicted"/>
<evidence type="ECO:0000313" key="1">
    <source>
        <dbReference type="EMBL" id="PXY85711.1"/>
    </source>
</evidence>